<evidence type="ECO:0000313" key="7">
    <source>
        <dbReference type="EMBL" id="THH40416.1"/>
    </source>
</evidence>
<organism evidence="7 8">
    <name type="scientific">Neolewinella litorea</name>
    <dbReference type="NCBI Taxonomy" id="2562452"/>
    <lineage>
        <taxon>Bacteria</taxon>
        <taxon>Pseudomonadati</taxon>
        <taxon>Bacteroidota</taxon>
        <taxon>Saprospiria</taxon>
        <taxon>Saprospirales</taxon>
        <taxon>Lewinellaceae</taxon>
        <taxon>Neolewinella</taxon>
    </lineage>
</organism>
<dbReference type="PANTHER" id="PTHR42711:SF5">
    <property type="entry name" value="ABC TRANSPORTER ATP-BINDING PROTEIN NATA"/>
    <property type="match status" value="1"/>
</dbReference>
<keyword evidence="5 7" id="KW-0067">ATP-binding</keyword>
<dbReference type="InterPro" id="IPR050763">
    <property type="entry name" value="ABC_transporter_ATP-binding"/>
</dbReference>
<reference evidence="7 8" key="1">
    <citation type="submission" date="2019-04" db="EMBL/GenBank/DDBJ databases">
        <title>Lewinella litorea sp. nov., isolated from a marine sand.</title>
        <authorList>
            <person name="Yoon J.-H."/>
        </authorList>
    </citation>
    <scope>NUCLEOTIDE SEQUENCE [LARGE SCALE GENOMIC DNA]</scope>
    <source>
        <strain evidence="7 8">HSMS-39</strain>
    </source>
</reference>
<sequence length="324" mass="36213">MTAHSSAPVIEVRNVRKTYGEKVAVDDVSFAMPPDAILGLLGPNGAGKTSLIRMITTITAPDSGTIYFSGAPLSGYHPTQIGYLPEERGLYKSMYVGEQLLYLGQLKGMSARDAEDRAREWLAKFELGGHWKKKVEELSKGMQQQVQFIATVLHDPKLLILDEPFSGLDPVNANRMRAEILRLHAQGTAVIFSTHRMEQVEELCEYIVLIDQGRNILQGKVREIRREFNEHRYRITYAGQLPPAVGQHHHLLNPTVSTVDIKLQPGEDSNDLLRSLLNLGVQIQGFQELLPSLNEIFIKRVTRLDQSTPEEALMATPSSAHANR</sequence>
<protein>
    <submittedName>
        <fullName evidence="7">ABC transporter ATP-binding protein</fullName>
    </submittedName>
</protein>
<dbReference type="InterPro" id="IPR025302">
    <property type="entry name" value="DrrA1/2-like_C"/>
</dbReference>
<comment type="caution">
    <text evidence="7">The sequence shown here is derived from an EMBL/GenBank/DDBJ whole genome shotgun (WGS) entry which is preliminary data.</text>
</comment>
<comment type="similarity">
    <text evidence="1">Belongs to the ABC transporter superfamily.</text>
</comment>
<dbReference type="SMART" id="SM00382">
    <property type="entry name" value="AAA"/>
    <property type="match status" value="1"/>
</dbReference>
<evidence type="ECO:0000256" key="2">
    <source>
        <dbReference type="ARBA" id="ARBA00022448"/>
    </source>
</evidence>
<evidence type="ECO:0000256" key="4">
    <source>
        <dbReference type="ARBA" id="ARBA00022741"/>
    </source>
</evidence>
<evidence type="ECO:0000256" key="5">
    <source>
        <dbReference type="ARBA" id="ARBA00022840"/>
    </source>
</evidence>
<keyword evidence="4" id="KW-0547">Nucleotide-binding</keyword>
<dbReference type="GO" id="GO:0016887">
    <property type="term" value="F:ATP hydrolysis activity"/>
    <property type="evidence" value="ECO:0007669"/>
    <property type="project" value="InterPro"/>
</dbReference>
<keyword evidence="2" id="KW-0813">Transport</keyword>
<name>A0A4S4NKK6_9BACT</name>
<dbReference type="PROSITE" id="PS50893">
    <property type="entry name" value="ABC_TRANSPORTER_2"/>
    <property type="match status" value="1"/>
</dbReference>
<feature type="domain" description="ABC transporter" evidence="6">
    <location>
        <begin position="10"/>
        <end position="237"/>
    </location>
</feature>
<keyword evidence="3" id="KW-0536">Nodulation</keyword>
<proteinExistence type="inferred from homology"/>
<dbReference type="Proteomes" id="UP000308528">
    <property type="component" value="Unassembled WGS sequence"/>
</dbReference>
<dbReference type="InterPro" id="IPR003593">
    <property type="entry name" value="AAA+_ATPase"/>
</dbReference>
<accession>A0A4S4NKK6</accession>
<dbReference type="AlphaFoldDB" id="A0A4S4NKK6"/>
<dbReference type="OrthoDB" id="9801987at2"/>
<dbReference type="InterPro" id="IPR027417">
    <property type="entry name" value="P-loop_NTPase"/>
</dbReference>
<dbReference type="Pfam" id="PF00005">
    <property type="entry name" value="ABC_tran"/>
    <property type="match status" value="1"/>
</dbReference>
<dbReference type="GO" id="GO:0005524">
    <property type="term" value="F:ATP binding"/>
    <property type="evidence" value="ECO:0007669"/>
    <property type="project" value="UniProtKB-KW"/>
</dbReference>
<dbReference type="InterPro" id="IPR003439">
    <property type="entry name" value="ABC_transporter-like_ATP-bd"/>
</dbReference>
<dbReference type="SUPFAM" id="SSF52540">
    <property type="entry name" value="P-loop containing nucleoside triphosphate hydrolases"/>
    <property type="match status" value="1"/>
</dbReference>
<dbReference type="PANTHER" id="PTHR42711">
    <property type="entry name" value="ABC TRANSPORTER ATP-BINDING PROTEIN"/>
    <property type="match status" value="1"/>
</dbReference>
<dbReference type="EMBL" id="SRSF01000002">
    <property type="protein sequence ID" value="THH40416.1"/>
    <property type="molecule type" value="Genomic_DNA"/>
</dbReference>
<evidence type="ECO:0000256" key="1">
    <source>
        <dbReference type="ARBA" id="ARBA00005417"/>
    </source>
</evidence>
<dbReference type="Gene3D" id="3.40.50.300">
    <property type="entry name" value="P-loop containing nucleotide triphosphate hydrolases"/>
    <property type="match status" value="1"/>
</dbReference>
<evidence type="ECO:0000313" key="8">
    <source>
        <dbReference type="Proteomes" id="UP000308528"/>
    </source>
</evidence>
<evidence type="ECO:0000259" key="6">
    <source>
        <dbReference type="PROSITE" id="PS50893"/>
    </source>
</evidence>
<dbReference type="RefSeq" id="WP_136457658.1">
    <property type="nucleotide sequence ID" value="NZ_SRSF01000002.1"/>
</dbReference>
<evidence type="ECO:0000256" key="3">
    <source>
        <dbReference type="ARBA" id="ARBA00022458"/>
    </source>
</evidence>
<gene>
    <name evidence="7" type="ORF">E4021_06685</name>
</gene>
<keyword evidence="8" id="KW-1185">Reference proteome</keyword>
<dbReference type="Pfam" id="PF13732">
    <property type="entry name" value="DrrA1-3_C"/>
    <property type="match status" value="1"/>
</dbReference>